<protein>
    <recommendedName>
        <fullName evidence="10">Hexosyltransferase</fullName>
        <ecNumber evidence="10">2.4.1.-</ecNumber>
    </recommendedName>
</protein>
<dbReference type="OrthoDB" id="115198at2759"/>
<evidence type="ECO:0000256" key="7">
    <source>
        <dbReference type="ARBA" id="ARBA00022989"/>
    </source>
</evidence>
<evidence type="ECO:0000256" key="10">
    <source>
        <dbReference type="RuleBase" id="RU363063"/>
    </source>
</evidence>
<dbReference type="EC" id="2.4.1.-" evidence="10"/>
<keyword evidence="6" id="KW-0735">Signal-anchor</keyword>
<gene>
    <name evidence="11" type="primary">B3gnt5</name>
    <name evidence="11" type="ORF">TNIN_470661</name>
</gene>
<keyword evidence="12" id="KW-1185">Reference proteome</keyword>
<keyword evidence="8 10" id="KW-0333">Golgi apparatus</keyword>
<evidence type="ECO:0000256" key="9">
    <source>
        <dbReference type="ARBA" id="ARBA00023136"/>
    </source>
</evidence>
<keyword evidence="5" id="KW-0812">Transmembrane</keyword>
<evidence type="ECO:0000256" key="5">
    <source>
        <dbReference type="ARBA" id="ARBA00022692"/>
    </source>
</evidence>
<keyword evidence="7" id="KW-1133">Transmembrane helix</keyword>
<reference evidence="11" key="1">
    <citation type="submission" date="2020-08" db="EMBL/GenBank/DDBJ databases">
        <title>Multicomponent nature underlies the extraordinary mechanical properties of spider dragline silk.</title>
        <authorList>
            <person name="Kono N."/>
            <person name="Nakamura H."/>
            <person name="Mori M."/>
            <person name="Yoshida Y."/>
            <person name="Ohtoshi R."/>
            <person name="Malay A.D."/>
            <person name="Moran D.A.P."/>
            <person name="Tomita M."/>
            <person name="Numata K."/>
            <person name="Arakawa K."/>
        </authorList>
    </citation>
    <scope>NUCLEOTIDE SEQUENCE</scope>
</reference>
<organism evidence="11 12">
    <name type="scientific">Trichonephila inaurata madagascariensis</name>
    <dbReference type="NCBI Taxonomy" id="2747483"/>
    <lineage>
        <taxon>Eukaryota</taxon>
        <taxon>Metazoa</taxon>
        <taxon>Ecdysozoa</taxon>
        <taxon>Arthropoda</taxon>
        <taxon>Chelicerata</taxon>
        <taxon>Arachnida</taxon>
        <taxon>Araneae</taxon>
        <taxon>Araneomorphae</taxon>
        <taxon>Entelegynae</taxon>
        <taxon>Araneoidea</taxon>
        <taxon>Nephilidae</taxon>
        <taxon>Trichonephila</taxon>
        <taxon>Trichonephila inaurata</taxon>
    </lineage>
</organism>
<evidence type="ECO:0000256" key="8">
    <source>
        <dbReference type="ARBA" id="ARBA00023034"/>
    </source>
</evidence>
<comment type="caution">
    <text evidence="11">The sequence shown here is derived from an EMBL/GenBank/DDBJ whole genome shotgun (WGS) entry which is preliminary data.</text>
</comment>
<evidence type="ECO:0000313" key="12">
    <source>
        <dbReference type="Proteomes" id="UP000886998"/>
    </source>
</evidence>
<dbReference type="GO" id="GO:0000139">
    <property type="term" value="C:Golgi membrane"/>
    <property type="evidence" value="ECO:0007669"/>
    <property type="project" value="UniProtKB-SubCell"/>
</dbReference>
<dbReference type="GO" id="GO:0016758">
    <property type="term" value="F:hexosyltransferase activity"/>
    <property type="evidence" value="ECO:0007669"/>
    <property type="project" value="InterPro"/>
</dbReference>
<dbReference type="Gene3D" id="3.90.550.50">
    <property type="match status" value="1"/>
</dbReference>
<dbReference type="GO" id="GO:0006493">
    <property type="term" value="P:protein O-linked glycosylation"/>
    <property type="evidence" value="ECO:0007669"/>
    <property type="project" value="TreeGrafter"/>
</dbReference>
<comment type="similarity">
    <text evidence="2 10">Belongs to the glycosyltransferase 31 family.</text>
</comment>
<dbReference type="PANTHER" id="PTHR11214">
    <property type="entry name" value="BETA-1,3-N-ACETYLGLUCOSAMINYLTRANSFERASE"/>
    <property type="match status" value="1"/>
</dbReference>
<dbReference type="EMBL" id="BMAV01026120">
    <property type="protein sequence ID" value="GFS47549.1"/>
    <property type="molecule type" value="Genomic_DNA"/>
</dbReference>
<evidence type="ECO:0000256" key="6">
    <source>
        <dbReference type="ARBA" id="ARBA00022968"/>
    </source>
</evidence>
<evidence type="ECO:0000256" key="1">
    <source>
        <dbReference type="ARBA" id="ARBA00004323"/>
    </source>
</evidence>
<evidence type="ECO:0000313" key="11">
    <source>
        <dbReference type="EMBL" id="GFS47549.1"/>
    </source>
</evidence>
<keyword evidence="4" id="KW-0808">Transferase</keyword>
<dbReference type="AlphaFoldDB" id="A0A8X6MD21"/>
<sequence>MFFIGQLAETDASIQSKARKATHVIIAKPTHFRLYMEAKMKTSLERFGWGVNFEHRNVIRNTWGNPGMDIPSIKVVFLLGTTNKFQKEIIKENEIHRDIIQGNFLDSYRNLTYKHTMGLSWASSFCNGTKYLMKMDDDIFVDIYQFFDYIANRVRILDLRNNVVCYFQTGMPVVRDPVSKWYVSKKEFKPDTFNNIVQDGHI</sequence>
<keyword evidence="3 10" id="KW-0328">Glycosyltransferase</keyword>
<accession>A0A8X6MD21</accession>
<evidence type="ECO:0000256" key="4">
    <source>
        <dbReference type="ARBA" id="ARBA00022679"/>
    </source>
</evidence>
<dbReference type="Pfam" id="PF01762">
    <property type="entry name" value="Galactosyl_T"/>
    <property type="match status" value="1"/>
</dbReference>
<proteinExistence type="inferred from homology"/>
<comment type="subcellular location">
    <subcellularLocation>
        <location evidence="1 10">Golgi apparatus membrane</location>
        <topology evidence="1 10">Single-pass type II membrane protein</topology>
    </subcellularLocation>
</comment>
<evidence type="ECO:0000256" key="2">
    <source>
        <dbReference type="ARBA" id="ARBA00008661"/>
    </source>
</evidence>
<keyword evidence="9" id="KW-0472">Membrane</keyword>
<dbReference type="Proteomes" id="UP000886998">
    <property type="component" value="Unassembled WGS sequence"/>
</dbReference>
<dbReference type="PANTHER" id="PTHR11214:SF376">
    <property type="entry name" value="HEXOSYLTRANSFERASE"/>
    <property type="match status" value="1"/>
</dbReference>
<dbReference type="InterPro" id="IPR002659">
    <property type="entry name" value="Glyco_trans_31"/>
</dbReference>
<name>A0A8X6MD21_9ARAC</name>
<evidence type="ECO:0000256" key="3">
    <source>
        <dbReference type="ARBA" id="ARBA00022676"/>
    </source>
</evidence>